<reference evidence="1 2" key="1">
    <citation type="submission" date="2017-02" db="EMBL/GenBank/DDBJ databases">
        <authorList>
            <person name="Peterson S.W."/>
        </authorList>
    </citation>
    <scope>NUCLEOTIDE SEQUENCE [LARGE SCALE GENOMIC DNA]</scope>
    <source>
        <strain evidence="1 2">DSM 45154</strain>
    </source>
</reference>
<proteinExistence type="predicted"/>
<dbReference type="EMBL" id="FUWS01000001">
    <property type="protein sequence ID" value="SJZ42695.1"/>
    <property type="molecule type" value="Genomic_DNA"/>
</dbReference>
<dbReference type="AlphaFoldDB" id="A0A1T4KJY2"/>
<keyword evidence="2" id="KW-1185">Reference proteome</keyword>
<dbReference type="CDD" id="cd02019">
    <property type="entry name" value="NK"/>
    <property type="match status" value="1"/>
</dbReference>
<evidence type="ECO:0000313" key="2">
    <source>
        <dbReference type="Proteomes" id="UP000190637"/>
    </source>
</evidence>
<accession>A0A1T4KJY2</accession>
<dbReference type="Gene3D" id="3.40.50.300">
    <property type="entry name" value="P-loop containing nucleotide triphosphate hydrolases"/>
    <property type="match status" value="1"/>
</dbReference>
<evidence type="ECO:0000313" key="1">
    <source>
        <dbReference type="EMBL" id="SJZ42695.1"/>
    </source>
</evidence>
<organism evidence="1 2">
    <name type="scientific">Marinactinospora thermotolerans DSM 45154</name>
    <dbReference type="NCBI Taxonomy" id="1122192"/>
    <lineage>
        <taxon>Bacteria</taxon>
        <taxon>Bacillati</taxon>
        <taxon>Actinomycetota</taxon>
        <taxon>Actinomycetes</taxon>
        <taxon>Streptosporangiales</taxon>
        <taxon>Nocardiopsidaceae</taxon>
        <taxon>Marinactinospora</taxon>
    </lineage>
</organism>
<name>A0A1T4KJY2_9ACTN</name>
<keyword evidence="1" id="KW-0808">Transferase</keyword>
<dbReference type="PANTHER" id="PTHR37816">
    <property type="entry name" value="YALI0E33011P"/>
    <property type="match status" value="1"/>
</dbReference>
<dbReference type="SUPFAM" id="SSF52540">
    <property type="entry name" value="P-loop containing nucleoside triphosphate hydrolases"/>
    <property type="match status" value="1"/>
</dbReference>
<gene>
    <name evidence="1" type="ORF">SAMN02745673_00413</name>
</gene>
<dbReference type="PANTHER" id="PTHR37816:SF3">
    <property type="entry name" value="MODULATES DNA TOPOLOGY"/>
    <property type="match status" value="1"/>
</dbReference>
<protein>
    <submittedName>
        <fullName evidence="1">Adenylate kinase</fullName>
    </submittedName>
</protein>
<dbReference type="Proteomes" id="UP000190637">
    <property type="component" value="Unassembled WGS sequence"/>
</dbReference>
<dbReference type="GO" id="GO:0016301">
    <property type="term" value="F:kinase activity"/>
    <property type="evidence" value="ECO:0007669"/>
    <property type="project" value="UniProtKB-KW"/>
</dbReference>
<dbReference type="InterPro" id="IPR027417">
    <property type="entry name" value="P-loop_NTPase"/>
</dbReference>
<dbReference type="STRING" id="1122192.SAMN02745673_00413"/>
<keyword evidence="1" id="KW-0418">Kinase</keyword>
<sequence length="190" mass="21425">MYAPISLLFSLGLGSVGSMDQRIVIIGCGGSGKTTLANRLAVGFGIPVTHLDAVYYDDEWNPLPQEEFAAVQEELVADPEWVIDGNYASTLPIRLRRATTVVFLDLPPLPCLWGIAQRRWRHGGGQDGRTGVYNRITWDFIRYVWNYRTTMRPRVRALIAEHAPHVEVHVATSRRAADRLARRIITRLTD</sequence>
<dbReference type="InterPro" id="IPR052922">
    <property type="entry name" value="Cytidylate_Kinase-2"/>
</dbReference>